<accession>A0A8C8AYT6</accession>
<dbReference type="PANTHER" id="PTHR11407">
    <property type="entry name" value="LYSOZYME C"/>
    <property type="match status" value="1"/>
</dbReference>
<evidence type="ECO:0000313" key="4">
    <source>
        <dbReference type="Ensembl" id="ENSOSUP00000012948.1"/>
    </source>
</evidence>
<protein>
    <recommendedName>
        <fullName evidence="6">Lysozyme</fullName>
    </recommendedName>
</protein>
<dbReference type="Pfam" id="PF00062">
    <property type="entry name" value="Lys"/>
    <property type="match status" value="1"/>
</dbReference>
<dbReference type="PANTHER" id="PTHR11407:SF69">
    <property type="entry name" value="LYSOZYME C, MILK ISOZYME"/>
    <property type="match status" value="1"/>
</dbReference>
<keyword evidence="2" id="KW-0964">Secreted</keyword>
<name>A0A8C8AYT6_9STRI</name>
<reference evidence="4" key="2">
    <citation type="submission" date="2025-09" db="UniProtKB">
        <authorList>
            <consortium name="Ensembl"/>
        </authorList>
    </citation>
    <scope>IDENTIFICATION</scope>
</reference>
<dbReference type="GO" id="GO:0003796">
    <property type="term" value="F:lysozyme activity"/>
    <property type="evidence" value="ECO:0007669"/>
    <property type="project" value="TreeGrafter"/>
</dbReference>
<evidence type="ECO:0008006" key="6">
    <source>
        <dbReference type="Google" id="ProtNLM"/>
    </source>
</evidence>
<comment type="subcellular location">
    <subcellularLocation>
        <location evidence="1">Secreted</location>
    </subcellularLocation>
</comment>
<dbReference type="Proteomes" id="UP000694552">
    <property type="component" value="Unplaced"/>
</dbReference>
<dbReference type="Ensembl" id="ENSOSUT00000013385.1">
    <property type="protein sequence ID" value="ENSOSUP00000012948.1"/>
    <property type="gene ID" value="ENSOSUG00000009325.1"/>
</dbReference>
<evidence type="ECO:0000256" key="1">
    <source>
        <dbReference type="ARBA" id="ARBA00004613"/>
    </source>
</evidence>
<feature type="chain" id="PRO_5034134848" description="Lysozyme" evidence="3">
    <location>
        <begin position="20"/>
        <end position="119"/>
    </location>
</feature>
<evidence type="ECO:0000256" key="2">
    <source>
        <dbReference type="ARBA" id="ARBA00022525"/>
    </source>
</evidence>
<dbReference type="InterPro" id="IPR023346">
    <property type="entry name" value="Lysozyme-like_dom_sf"/>
</dbReference>
<dbReference type="GO" id="GO:0005576">
    <property type="term" value="C:extracellular region"/>
    <property type="evidence" value="ECO:0007669"/>
    <property type="project" value="UniProtKB-SubCell"/>
</dbReference>
<dbReference type="SUPFAM" id="SSF53955">
    <property type="entry name" value="Lysozyme-like"/>
    <property type="match status" value="1"/>
</dbReference>
<proteinExistence type="predicted"/>
<evidence type="ECO:0000313" key="5">
    <source>
        <dbReference type="Proteomes" id="UP000694552"/>
    </source>
</evidence>
<reference evidence="4" key="1">
    <citation type="submission" date="2025-08" db="UniProtKB">
        <authorList>
            <consortium name="Ensembl"/>
        </authorList>
    </citation>
    <scope>IDENTIFICATION</scope>
</reference>
<evidence type="ECO:0000256" key="3">
    <source>
        <dbReference type="SAM" id="SignalP"/>
    </source>
</evidence>
<keyword evidence="5" id="KW-1185">Reference proteome</keyword>
<dbReference type="SMART" id="SM00263">
    <property type="entry name" value="LYZ1"/>
    <property type="match status" value="1"/>
</dbReference>
<keyword evidence="3" id="KW-0732">Signal</keyword>
<dbReference type="InterPro" id="IPR001916">
    <property type="entry name" value="Glyco_hydro_22"/>
</dbReference>
<sequence length="119" mass="13347">MESPLRLLLLALLTAATKAKVFSQCNLSHVLQKEWLDGYGGYRLANCEFHTFNVAAQSIKANDSANYGVFQISSQLWCTEDHRPLDNGCLGGWAWTFSSCSDQILFFQIGRKLSNSFFS</sequence>
<dbReference type="AlphaFoldDB" id="A0A8C8AYT6"/>
<dbReference type="Gene3D" id="1.10.530.10">
    <property type="match status" value="1"/>
</dbReference>
<feature type="signal peptide" evidence="3">
    <location>
        <begin position="1"/>
        <end position="19"/>
    </location>
</feature>
<organism evidence="4 5">
    <name type="scientific">Otus sunia</name>
    <name type="common">Oriental scops-owl</name>
    <dbReference type="NCBI Taxonomy" id="257818"/>
    <lineage>
        <taxon>Eukaryota</taxon>
        <taxon>Metazoa</taxon>
        <taxon>Chordata</taxon>
        <taxon>Craniata</taxon>
        <taxon>Vertebrata</taxon>
        <taxon>Euteleostomi</taxon>
        <taxon>Archelosauria</taxon>
        <taxon>Archosauria</taxon>
        <taxon>Dinosauria</taxon>
        <taxon>Saurischia</taxon>
        <taxon>Theropoda</taxon>
        <taxon>Coelurosauria</taxon>
        <taxon>Aves</taxon>
        <taxon>Neognathae</taxon>
        <taxon>Neoaves</taxon>
        <taxon>Telluraves</taxon>
        <taxon>Strigiformes</taxon>
        <taxon>Strigidae</taxon>
        <taxon>Otus</taxon>
    </lineage>
</organism>